<proteinExistence type="inferred from homology"/>
<evidence type="ECO:0000256" key="6">
    <source>
        <dbReference type="PIRSR" id="PIRSR000337-1"/>
    </source>
</evidence>
<feature type="binding site" evidence="6">
    <location>
        <position position="60"/>
    </location>
    <ligand>
        <name>FMN</name>
        <dbReference type="ChEBI" id="CHEBI:58210"/>
    </ligand>
</feature>
<feature type="binding site" evidence="6">
    <location>
        <position position="231"/>
    </location>
    <ligand>
        <name>FMN</name>
        <dbReference type="ChEBI" id="CHEBI:58210"/>
    </ligand>
</feature>
<comment type="similarity">
    <text evidence="5">Belongs to the NtaA/SnaA/DszA monooxygenase family.</text>
</comment>
<reference evidence="8" key="1">
    <citation type="submission" date="2020-12" db="EMBL/GenBank/DDBJ databases">
        <title>Methylobrevis albus sp. nov., isolated from fresh water lack sediment.</title>
        <authorList>
            <person name="Zou Q."/>
        </authorList>
    </citation>
    <scope>NUCLEOTIDE SEQUENCE</scope>
    <source>
        <strain evidence="8">L22</strain>
    </source>
</reference>
<evidence type="ECO:0000256" key="2">
    <source>
        <dbReference type="ARBA" id="ARBA00022643"/>
    </source>
</evidence>
<keyword evidence="9" id="KW-1185">Reference proteome</keyword>
<evidence type="ECO:0000256" key="3">
    <source>
        <dbReference type="ARBA" id="ARBA00023002"/>
    </source>
</evidence>
<name>A0A931I3R1_9HYPH</name>
<feature type="binding site" evidence="6">
    <location>
        <position position="156"/>
    </location>
    <ligand>
        <name>FMN</name>
        <dbReference type="ChEBI" id="CHEBI:58210"/>
    </ligand>
</feature>
<dbReference type="NCBIfam" id="TIGR03860">
    <property type="entry name" value="FMN_nitrolo"/>
    <property type="match status" value="1"/>
</dbReference>
<feature type="domain" description="Luciferase-like" evidence="7">
    <location>
        <begin position="35"/>
        <end position="388"/>
    </location>
</feature>
<evidence type="ECO:0000256" key="5">
    <source>
        <dbReference type="ARBA" id="ARBA00033748"/>
    </source>
</evidence>
<keyword evidence="3" id="KW-0560">Oxidoreductase</keyword>
<keyword evidence="4" id="KW-0503">Monooxygenase</keyword>
<evidence type="ECO:0000313" key="9">
    <source>
        <dbReference type="Proteomes" id="UP000631694"/>
    </source>
</evidence>
<dbReference type="InterPro" id="IPR036661">
    <property type="entry name" value="Luciferase-like_sf"/>
</dbReference>
<dbReference type="CDD" id="cd01095">
    <property type="entry name" value="Nitrilotriacetate_monoxgenase"/>
    <property type="match status" value="1"/>
</dbReference>
<dbReference type="Proteomes" id="UP000631694">
    <property type="component" value="Unassembled WGS sequence"/>
</dbReference>
<keyword evidence="2 6" id="KW-0288">FMN</keyword>
<dbReference type="PANTHER" id="PTHR30011">
    <property type="entry name" value="ALKANESULFONATE MONOOXYGENASE-RELATED"/>
    <property type="match status" value="1"/>
</dbReference>
<feature type="binding site" evidence="6">
    <location>
        <position position="232"/>
    </location>
    <ligand>
        <name>FMN</name>
        <dbReference type="ChEBI" id="CHEBI:58210"/>
    </ligand>
</feature>
<keyword evidence="1 6" id="KW-0285">Flavoprotein</keyword>
<organism evidence="8 9">
    <name type="scientific">Methylobrevis albus</name>
    <dbReference type="NCBI Taxonomy" id="2793297"/>
    <lineage>
        <taxon>Bacteria</taxon>
        <taxon>Pseudomonadati</taxon>
        <taxon>Pseudomonadota</taxon>
        <taxon>Alphaproteobacteria</taxon>
        <taxon>Hyphomicrobiales</taxon>
        <taxon>Pleomorphomonadaceae</taxon>
        <taxon>Methylobrevis</taxon>
    </lineage>
</organism>
<evidence type="ECO:0000259" key="7">
    <source>
        <dbReference type="Pfam" id="PF00296"/>
    </source>
</evidence>
<comment type="caution">
    <text evidence="8">The sequence shown here is derived from an EMBL/GenBank/DDBJ whole genome shotgun (WGS) entry which is preliminary data.</text>
</comment>
<evidence type="ECO:0000256" key="1">
    <source>
        <dbReference type="ARBA" id="ARBA00022630"/>
    </source>
</evidence>
<dbReference type="GO" id="GO:0016705">
    <property type="term" value="F:oxidoreductase activity, acting on paired donors, with incorporation or reduction of molecular oxygen"/>
    <property type="evidence" value="ECO:0007669"/>
    <property type="project" value="InterPro"/>
</dbReference>
<dbReference type="PIRSF" id="PIRSF000337">
    <property type="entry name" value="NTA_MOA"/>
    <property type="match status" value="1"/>
</dbReference>
<feature type="binding site" evidence="6">
    <location>
        <position position="160"/>
    </location>
    <ligand>
        <name>FMN</name>
        <dbReference type="ChEBI" id="CHEBI:58210"/>
    </ligand>
</feature>
<sequence length="467" mass="51786">MSKPRQMILNAFDMNCAGHINHGLWSHPRDRSAEFGSLDYWVNLARVAERGLFDAIFIADIAGVYDVYKGSPAPSLLTGAQVPVNDPLLVVPTMAYATQNIGFGVTVSTSYEHPYILARRLSTLDHLTGGRVGWNIVTGYVDSAARGVGRDAQIDHDTRYDIADEFLDVAYKLWETSWDDDALLVDRERRIFADPDKVRPVRHQGEHYRVDAIHMCAPSPQRTPVLFQAGSSTRGRRFAARHAECVFTFGPTPAANRSVVREIREEAVRAGRDPYDIRVIVSQSLVVGRTRKEAEEKLADYRAHASIEGALAHFSSSTGIDFAKFDLDEPIPYVKNDANNSAVEAITTRSAQVWTVRKIIDSIVLGSRVPPFVGSAEEVADHLESWVDDADVDGFNLPRTVTPECLEDFVDLVVPILQERGRFKREYAPGPLRQKLFGHPRLAAPHYGARLRDAARVADGAAARSVA</sequence>
<dbReference type="InterPro" id="IPR051260">
    <property type="entry name" value="Diverse_substr_monoxygenases"/>
</dbReference>
<dbReference type="PANTHER" id="PTHR30011:SF16">
    <property type="entry name" value="C2H2 FINGER DOMAIN TRANSCRIPTION FACTOR (EUROFUNG)-RELATED"/>
    <property type="match status" value="1"/>
</dbReference>
<dbReference type="EMBL" id="JADZLT010000052">
    <property type="protein sequence ID" value="MBH0238919.1"/>
    <property type="molecule type" value="Genomic_DNA"/>
</dbReference>
<gene>
    <name evidence="8" type="ORF">I5731_13890</name>
</gene>
<evidence type="ECO:0000313" key="8">
    <source>
        <dbReference type="EMBL" id="MBH0238919.1"/>
    </source>
</evidence>
<dbReference type="RefSeq" id="WP_197312005.1">
    <property type="nucleotide sequence ID" value="NZ_JADZLT010000052.1"/>
</dbReference>
<accession>A0A931I3R1</accession>
<dbReference type="InterPro" id="IPR011251">
    <property type="entry name" value="Luciferase-like_dom"/>
</dbReference>
<evidence type="ECO:0000256" key="4">
    <source>
        <dbReference type="ARBA" id="ARBA00023033"/>
    </source>
</evidence>
<dbReference type="AlphaFoldDB" id="A0A931I3R1"/>
<dbReference type="Gene3D" id="3.20.20.30">
    <property type="entry name" value="Luciferase-like domain"/>
    <property type="match status" value="1"/>
</dbReference>
<dbReference type="SUPFAM" id="SSF51679">
    <property type="entry name" value="Bacterial luciferase-like"/>
    <property type="match status" value="1"/>
</dbReference>
<dbReference type="GO" id="GO:0004497">
    <property type="term" value="F:monooxygenase activity"/>
    <property type="evidence" value="ECO:0007669"/>
    <property type="project" value="UniProtKB-KW"/>
</dbReference>
<protein>
    <submittedName>
        <fullName evidence="8">LLM class flavin-dependent oxidoreductase</fullName>
    </submittedName>
</protein>
<dbReference type="InterPro" id="IPR016215">
    <property type="entry name" value="NTA_MOA"/>
</dbReference>
<feature type="binding site" evidence="6">
    <location>
        <position position="106"/>
    </location>
    <ligand>
        <name>FMN</name>
        <dbReference type="ChEBI" id="CHEBI:58210"/>
    </ligand>
</feature>
<dbReference type="Pfam" id="PF00296">
    <property type="entry name" value="Bac_luciferase"/>
    <property type="match status" value="1"/>
</dbReference>